<name>A7KH12_9ACTN</name>
<dbReference type="CDD" id="cd12108">
    <property type="entry name" value="Hr-like"/>
    <property type="match status" value="1"/>
</dbReference>
<sequence length="237" mass="27167">MIAPPRHGGVRGGQAVRERTMGQEFKNHDMTMMFTIHNALRRELERIARITARVDDDPRHVLSCAVGWELFKNNLTIHHTSEDLTLWPVMQQALADRPDDLALLDAMESEHAVIDPLLVDIDAALADREGGLERLTGLTDTLNTLLRNHLLHEEREALTLMDTTLTNEQWAAFGKEQSGRHTDDIPTYLPWLLDGMNSDQLNQFLDNMPPPMRTAYESEWRIAYDDLDIWNTHSKTH</sequence>
<gene>
    <name evidence="2" type="primary">napU4</name>
</gene>
<feature type="domain" description="Hemerythrin-like" evidence="1">
    <location>
        <begin position="32"/>
        <end position="158"/>
    </location>
</feature>
<organism evidence="2">
    <name type="scientific">Streptomyces aculeolatus</name>
    <dbReference type="NCBI Taxonomy" id="270689"/>
    <lineage>
        <taxon>Bacteria</taxon>
        <taxon>Bacillati</taxon>
        <taxon>Actinomycetota</taxon>
        <taxon>Actinomycetes</taxon>
        <taxon>Kitasatosporales</taxon>
        <taxon>Streptomycetaceae</taxon>
        <taxon>Streptomyces</taxon>
    </lineage>
</organism>
<accession>A7KH12</accession>
<dbReference type="AlphaFoldDB" id="A7KH12"/>
<dbReference type="EMBL" id="EF397638">
    <property type="protein sequence ID" value="ABS50471.1"/>
    <property type="molecule type" value="Genomic_DNA"/>
</dbReference>
<dbReference type="Pfam" id="PF01814">
    <property type="entry name" value="Hemerythrin"/>
    <property type="match status" value="1"/>
</dbReference>
<reference evidence="2" key="1">
    <citation type="journal article" date="2007" name="J. Biol. Chem.">
        <title>Molecular basis for chloronium-mediated meroterpene cyclization: cloning, sequencing, and heterologous expression of the napyradiomycin biosynthetic gene cluster.</title>
        <authorList>
            <person name="Winter J.M."/>
            <person name="Moffitt M.C."/>
            <person name="Zazopoulos E."/>
            <person name="McAlpine J.B."/>
            <person name="Dorrestein P.C."/>
            <person name="Moore B.S."/>
        </authorList>
    </citation>
    <scope>NUCLEOTIDE SEQUENCE</scope>
    <source>
        <strain evidence="2">NRRL 18422</strain>
    </source>
</reference>
<evidence type="ECO:0000313" key="2">
    <source>
        <dbReference type="EMBL" id="ABS50471.1"/>
    </source>
</evidence>
<evidence type="ECO:0000259" key="1">
    <source>
        <dbReference type="Pfam" id="PF01814"/>
    </source>
</evidence>
<proteinExistence type="predicted"/>
<dbReference type="Gene3D" id="1.20.120.520">
    <property type="entry name" value="nmb1532 protein domain like"/>
    <property type="match status" value="1"/>
</dbReference>
<dbReference type="InterPro" id="IPR012312">
    <property type="entry name" value="Hemerythrin-like"/>
</dbReference>
<protein>
    <submittedName>
        <fullName evidence="2">NapU4</fullName>
    </submittedName>
</protein>